<evidence type="ECO:0000256" key="8">
    <source>
        <dbReference type="HAMAP-Rule" id="MF_00454"/>
    </source>
</evidence>
<comment type="function">
    <text evidence="8">Fluoride-specific ion channel. Important for reducing fluoride concentration in the cell, thus reducing its toxicity.</text>
</comment>
<dbReference type="PANTHER" id="PTHR28259:SF1">
    <property type="entry name" value="FLUORIDE EXPORT PROTEIN 1-RELATED"/>
    <property type="match status" value="1"/>
</dbReference>
<sequence>MLLAVLYVGAGGFFGAILHYILTLTSNNSSKSSFPTRTLVVNLFACFILGLITQFLNLSAEFNMFFITGFLGSLSTFSTFILDIQKLSRKEKFFSIIYLSLSIGLGLLSFEVSSFIYALF</sequence>
<evidence type="ECO:0000313" key="10">
    <source>
        <dbReference type="Proteomes" id="UP001208689"/>
    </source>
</evidence>
<keyword evidence="8" id="KW-0407">Ion channel</keyword>
<comment type="catalytic activity">
    <reaction evidence="7">
        <text>fluoride(in) = fluoride(out)</text>
        <dbReference type="Rhea" id="RHEA:76159"/>
        <dbReference type="ChEBI" id="CHEBI:17051"/>
    </reaction>
    <physiologicalReaction direction="left-to-right" evidence="7">
        <dbReference type="Rhea" id="RHEA:76160"/>
    </physiologicalReaction>
</comment>
<dbReference type="HAMAP" id="MF_00454">
    <property type="entry name" value="FluC"/>
    <property type="match status" value="1"/>
</dbReference>
<evidence type="ECO:0000256" key="3">
    <source>
        <dbReference type="ARBA" id="ARBA00022692"/>
    </source>
</evidence>
<evidence type="ECO:0000256" key="4">
    <source>
        <dbReference type="ARBA" id="ARBA00022989"/>
    </source>
</evidence>
<protein>
    <recommendedName>
        <fullName evidence="8">Fluoride-specific ion channel FluC</fullName>
    </recommendedName>
</protein>
<evidence type="ECO:0000256" key="2">
    <source>
        <dbReference type="ARBA" id="ARBA00022475"/>
    </source>
</evidence>
<comment type="subcellular location">
    <subcellularLocation>
        <location evidence="1 8">Cell membrane</location>
        <topology evidence="1 8">Multi-pass membrane protein</topology>
    </subcellularLocation>
</comment>
<keyword evidence="10" id="KW-1185">Reference proteome</keyword>
<dbReference type="InterPro" id="IPR003691">
    <property type="entry name" value="FluC"/>
</dbReference>
<keyword evidence="8" id="KW-0813">Transport</keyword>
<accession>A0ABY6I1M5</accession>
<keyword evidence="8" id="KW-0479">Metal-binding</keyword>
<gene>
    <name evidence="8" type="primary">fluC</name>
    <name evidence="8" type="synonym">crcB</name>
    <name evidence="9" type="ORF">NEF87_005009</name>
</gene>
<comment type="similarity">
    <text evidence="6 8">Belongs to the fluoride channel Fluc/FEX (TC 1.A.43) family.</text>
</comment>
<dbReference type="Pfam" id="PF02537">
    <property type="entry name" value="CRCB"/>
    <property type="match status" value="1"/>
</dbReference>
<organism evidence="9 10">
    <name type="scientific">Candidatus Lokiarchaeum ossiferum</name>
    <dbReference type="NCBI Taxonomy" id="2951803"/>
    <lineage>
        <taxon>Archaea</taxon>
        <taxon>Promethearchaeati</taxon>
        <taxon>Promethearchaeota</taxon>
        <taxon>Promethearchaeia</taxon>
        <taxon>Promethearchaeales</taxon>
        <taxon>Promethearchaeaceae</taxon>
        <taxon>Candidatus Lokiarchaeum</taxon>
    </lineage>
</organism>
<dbReference type="EMBL" id="CP104013">
    <property type="protein sequence ID" value="UYP48724.1"/>
    <property type="molecule type" value="Genomic_DNA"/>
</dbReference>
<keyword evidence="5 8" id="KW-0472">Membrane</keyword>
<comment type="activity regulation">
    <text evidence="8">Na(+) is not transported, but it plays an essential structural role and its presence is essential for fluoride channel function.</text>
</comment>
<proteinExistence type="inferred from homology"/>
<evidence type="ECO:0000256" key="7">
    <source>
        <dbReference type="ARBA" id="ARBA00035585"/>
    </source>
</evidence>
<feature type="transmembrane region" description="Helical" evidence="8">
    <location>
        <begin position="96"/>
        <end position="119"/>
    </location>
</feature>
<keyword evidence="8" id="KW-0915">Sodium</keyword>
<feature type="transmembrane region" description="Helical" evidence="8">
    <location>
        <begin position="62"/>
        <end position="84"/>
    </location>
</feature>
<evidence type="ECO:0000256" key="1">
    <source>
        <dbReference type="ARBA" id="ARBA00004651"/>
    </source>
</evidence>
<dbReference type="Proteomes" id="UP001208689">
    <property type="component" value="Chromosome"/>
</dbReference>
<evidence type="ECO:0000256" key="5">
    <source>
        <dbReference type="ARBA" id="ARBA00023136"/>
    </source>
</evidence>
<feature type="transmembrane region" description="Helical" evidence="8">
    <location>
        <begin position="6"/>
        <end position="26"/>
    </location>
</feature>
<name>A0ABY6I1M5_9ARCH</name>
<dbReference type="PANTHER" id="PTHR28259">
    <property type="entry name" value="FLUORIDE EXPORT PROTEIN 1-RELATED"/>
    <property type="match status" value="1"/>
</dbReference>
<keyword evidence="8" id="KW-0406">Ion transport</keyword>
<feature type="transmembrane region" description="Helical" evidence="8">
    <location>
        <begin position="38"/>
        <end position="56"/>
    </location>
</feature>
<keyword evidence="3 8" id="KW-0812">Transmembrane</keyword>
<feature type="binding site" evidence="8">
    <location>
        <position position="72"/>
    </location>
    <ligand>
        <name>Na(+)</name>
        <dbReference type="ChEBI" id="CHEBI:29101"/>
        <note>structural</note>
    </ligand>
</feature>
<evidence type="ECO:0000256" key="6">
    <source>
        <dbReference type="ARBA" id="ARBA00035120"/>
    </source>
</evidence>
<keyword evidence="2 8" id="KW-1003">Cell membrane</keyword>
<evidence type="ECO:0000313" key="9">
    <source>
        <dbReference type="EMBL" id="UYP48724.1"/>
    </source>
</evidence>
<keyword evidence="4 8" id="KW-1133">Transmembrane helix</keyword>
<feature type="binding site" evidence="8">
    <location>
        <position position="75"/>
    </location>
    <ligand>
        <name>Na(+)</name>
        <dbReference type="ChEBI" id="CHEBI:29101"/>
        <note>structural</note>
    </ligand>
</feature>
<reference evidence="9" key="1">
    <citation type="submission" date="2022-09" db="EMBL/GenBank/DDBJ databases">
        <title>Actin cytoskeleton and complex cell architecture in an #Asgard archaeon.</title>
        <authorList>
            <person name="Ponce Toledo R.I."/>
            <person name="Schleper C."/>
            <person name="Rodrigues Oliveira T."/>
            <person name="Wollweber F."/>
            <person name="Xu J."/>
            <person name="Rittmann S."/>
            <person name="Klingl A."/>
            <person name="Pilhofer M."/>
        </authorList>
    </citation>
    <scope>NUCLEOTIDE SEQUENCE</scope>
    <source>
        <strain evidence="9">B-35</strain>
    </source>
</reference>